<keyword evidence="8 11" id="KW-0675">Receptor</keyword>
<keyword evidence="9" id="KW-0807">Transducer</keyword>
<evidence type="ECO:0000313" key="11">
    <source>
        <dbReference type="EMBL" id="KAK3926809.1"/>
    </source>
</evidence>
<feature type="transmembrane region" description="Helical" evidence="10">
    <location>
        <begin position="49"/>
        <end position="71"/>
    </location>
</feature>
<keyword evidence="7 10" id="KW-0472">Membrane</keyword>
<comment type="caution">
    <text evidence="11">The sequence shown here is derived from an EMBL/GenBank/DDBJ whole genome shotgun (WGS) entry which is preliminary data.</text>
</comment>
<protein>
    <submittedName>
        <fullName evidence="11">Odorant receptor 2a</fullName>
    </submittedName>
</protein>
<dbReference type="InterPro" id="IPR004117">
    <property type="entry name" value="7tm6_olfct_rcpt"/>
</dbReference>
<feature type="transmembrane region" description="Helical" evidence="10">
    <location>
        <begin position="207"/>
        <end position="226"/>
    </location>
</feature>
<keyword evidence="4 10" id="KW-0812">Transmembrane</keyword>
<sequence length="325" mass="37116">MCSLAASFLSKPGSTQAQKIERMMSGIHHLLLRTPMSSGLQQAKRLSRWTALGSLYASVMLSVGVCLMPSIKGLFTPMRSLFPRLPIPLWPPPCHPDYDWCENFLMTFEVSMLSILCMAYGCFSTIHVCSLVYLAELLRVPAMKLRSTLQSASDKRPFFSFSQISSISKYSDKCWKNTDQEVNLIISYQHEVIGLIDQYNECFAGTLFIRQFFSVLFLAGSSLLFMTDPTNFQAISITIFTICSMFTFAFWGDKLSHANDKMLWAVYDSGWENLSPQLRVKLCLILCRANRPIGIRGKYLGFLTYQSFLQLVRWSYNLLQFLFQL</sequence>
<feature type="transmembrane region" description="Helical" evidence="10">
    <location>
        <begin position="112"/>
        <end position="135"/>
    </location>
</feature>
<evidence type="ECO:0000256" key="1">
    <source>
        <dbReference type="ARBA" id="ARBA00004651"/>
    </source>
</evidence>
<accession>A0AAE1LQ50</accession>
<dbReference type="GO" id="GO:0005549">
    <property type="term" value="F:odorant binding"/>
    <property type="evidence" value="ECO:0007669"/>
    <property type="project" value="InterPro"/>
</dbReference>
<keyword evidence="2" id="KW-1003">Cell membrane</keyword>
<evidence type="ECO:0000256" key="3">
    <source>
        <dbReference type="ARBA" id="ARBA00022606"/>
    </source>
</evidence>
<reference evidence="11" key="1">
    <citation type="submission" date="2021-07" db="EMBL/GenBank/DDBJ databases">
        <authorList>
            <person name="Catto M.A."/>
            <person name="Jacobson A."/>
            <person name="Kennedy G."/>
            <person name="Labadie P."/>
            <person name="Hunt B.G."/>
            <person name="Srinivasan R."/>
        </authorList>
    </citation>
    <scope>NUCLEOTIDE SEQUENCE</scope>
    <source>
        <strain evidence="11">PL_HMW_Pooled</strain>
        <tissue evidence="11">Head</tissue>
    </source>
</reference>
<evidence type="ECO:0000313" key="12">
    <source>
        <dbReference type="Proteomes" id="UP001219518"/>
    </source>
</evidence>
<dbReference type="PANTHER" id="PTHR21137:SF35">
    <property type="entry name" value="ODORANT RECEPTOR 19A-RELATED"/>
    <property type="match status" value="1"/>
</dbReference>
<evidence type="ECO:0000256" key="6">
    <source>
        <dbReference type="ARBA" id="ARBA00022989"/>
    </source>
</evidence>
<reference evidence="11" key="2">
    <citation type="journal article" date="2023" name="BMC Genomics">
        <title>Pest status, molecular evolution, and epigenetic factors derived from the genome assembly of Frankliniella fusca, a thysanopteran phytovirus vector.</title>
        <authorList>
            <person name="Catto M.A."/>
            <person name="Labadie P.E."/>
            <person name="Jacobson A.L."/>
            <person name="Kennedy G.G."/>
            <person name="Srinivasan R."/>
            <person name="Hunt B.G."/>
        </authorList>
    </citation>
    <scope>NUCLEOTIDE SEQUENCE</scope>
    <source>
        <strain evidence="11">PL_HMW_Pooled</strain>
    </source>
</reference>
<evidence type="ECO:0000256" key="7">
    <source>
        <dbReference type="ARBA" id="ARBA00023136"/>
    </source>
</evidence>
<proteinExistence type="predicted"/>
<gene>
    <name evidence="11" type="ORF">KUF71_015145</name>
</gene>
<comment type="subcellular location">
    <subcellularLocation>
        <location evidence="1">Cell membrane</location>
        <topology evidence="1">Multi-pass membrane protein</topology>
    </subcellularLocation>
</comment>
<dbReference type="GO" id="GO:0005886">
    <property type="term" value="C:plasma membrane"/>
    <property type="evidence" value="ECO:0007669"/>
    <property type="project" value="UniProtKB-SubCell"/>
</dbReference>
<dbReference type="GO" id="GO:0007165">
    <property type="term" value="P:signal transduction"/>
    <property type="evidence" value="ECO:0007669"/>
    <property type="project" value="UniProtKB-KW"/>
</dbReference>
<name>A0AAE1LQ50_9NEOP</name>
<organism evidence="11 12">
    <name type="scientific">Frankliniella fusca</name>
    <dbReference type="NCBI Taxonomy" id="407009"/>
    <lineage>
        <taxon>Eukaryota</taxon>
        <taxon>Metazoa</taxon>
        <taxon>Ecdysozoa</taxon>
        <taxon>Arthropoda</taxon>
        <taxon>Hexapoda</taxon>
        <taxon>Insecta</taxon>
        <taxon>Pterygota</taxon>
        <taxon>Neoptera</taxon>
        <taxon>Paraneoptera</taxon>
        <taxon>Thysanoptera</taxon>
        <taxon>Terebrantia</taxon>
        <taxon>Thripoidea</taxon>
        <taxon>Thripidae</taxon>
        <taxon>Frankliniella</taxon>
    </lineage>
</organism>
<feature type="transmembrane region" description="Helical" evidence="10">
    <location>
        <begin position="232"/>
        <end position="252"/>
    </location>
</feature>
<evidence type="ECO:0000256" key="5">
    <source>
        <dbReference type="ARBA" id="ARBA00022725"/>
    </source>
</evidence>
<keyword evidence="6 10" id="KW-1133">Transmembrane helix</keyword>
<evidence type="ECO:0000256" key="9">
    <source>
        <dbReference type="ARBA" id="ARBA00023224"/>
    </source>
</evidence>
<dbReference type="AlphaFoldDB" id="A0AAE1LQ50"/>
<evidence type="ECO:0000256" key="8">
    <source>
        <dbReference type="ARBA" id="ARBA00023170"/>
    </source>
</evidence>
<keyword evidence="12" id="KW-1185">Reference proteome</keyword>
<evidence type="ECO:0000256" key="4">
    <source>
        <dbReference type="ARBA" id="ARBA00022692"/>
    </source>
</evidence>
<evidence type="ECO:0000256" key="10">
    <source>
        <dbReference type="SAM" id="Phobius"/>
    </source>
</evidence>
<evidence type="ECO:0000256" key="2">
    <source>
        <dbReference type="ARBA" id="ARBA00022475"/>
    </source>
</evidence>
<keyword evidence="5" id="KW-0552">Olfaction</keyword>
<dbReference type="GO" id="GO:0004984">
    <property type="term" value="F:olfactory receptor activity"/>
    <property type="evidence" value="ECO:0007669"/>
    <property type="project" value="InterPro"/>
</dbReference>
<dbReference type="PANTHER" id="PTHR21137">
    <property type="entry name" value="ODORANT RECEPTOR"/>
    <property type="match status" value="1"/>
</dbReference>
<dbReference type="Pfam" id="PF02949">
    <property type="entry name" value="7tm_6"/>
    <property type="match status" value="1"/>
</dbReference>
<dbReference type="Proteomes" id="UP001219518">
    <property type="component" value="Unassembled WGS sequence"/>
</dbReference>
<keyword evidence="3" id="KW-0716">Sensory transduction</keyword>
<dbReference type="EMBL" id="JAHWGI010001270">
    <property type="protein sequence ID" value="KAK3926809.1"/>
    <property type="molecule type" value="Genomic_DNA"/>
</dbReference>